<dbReference type="EMBL" id="JAYMGO010000016">
    <property type="protein sequence ID" value="KAL1259529.1"/>
    <property type="molecule type" value="Genomic_DNA"/>
</dbReference>
<evidence type="ECO:0000313" key="2">
    <source>
        <dbReference type="Proteomes" id="UP001558613"/>
    </source>
</evidence>
<dbReference type="Proteomes" id="UP001558613">
    <property type="component" value="Unassembled WGS sequence"/>
</dbReference>
<sequence>MLPVFWSNGHSTTPDQSGFEFSVPHLKFGLERSLRISPKGDGHDVIISPVKSLSKLPWRQLPPVEPYCPMAQAFDCGYHSSSIDGRLQSTLDYPAGVTKKASNAPTPSHSANKDI</sequence>
<comment type="caution">
    <text evidence="1">The sequence shown here is derived from an EMBL/GenBank/DDBJ whole genome shotgun (WGS) entry which is preliminary data.</text>
</comment>
<organism evidence="1 2">
    <name type="scientific">Cirrhinus molitorella</name>
    <name type="common">mud carp</name>
    <dbReference type="NCBI Taxonomy" id="172907"/>
    <lineage>
        <taxon>Eukaryota</taxon>
        <taxon>Metazoa</taxon>
        <taxon>Chordata</taxon>
        <taxon>Craniata</taxon>
        <taxon>Vertebrata</taxon>
        <taxon>Euteleostomi</taxon>
        <taxon>Actinopterygii</taxon>
        <taxon>Neopterygii</taxon>
        <taxon>Teleostei</taxon>
        <taxon>Ostariophysi</taxon>
        <taxon>Cypriniformes</taxon>
        <taxon>Cyprinidae</taxon>
        <taxon>Labeoninae</taxon>
        <taxon>Labeonini</taxon>
        <taxon>Cirrhinus</taxon>
    </lineage>
</organism>
<accession>A0ABR3M6J0</accession>
<evidence type="ECO:0000313" key="1">
    <source>
        <dbReference type="EMBL" id="KAL1259529.1"/>
    </source>
</evidence>
<keyword evidence="2" id="KW-1185">Reference proteome</keyword>
<gene>
    <name evidence="1" type="ORF">QQF64_010106</name>
</gene>
<reference evidence="1 2" key="1">
    <citation type="submission" date="2023-09" db="EMBL/GenBank/DDBJ databases">
        <authorList>
            <person name="Wang M."/>
        </authorList>
    </citation>
    <scope>NUCLEOTIDE SEQUENCE [LARGE SCALE GENOMIC DNA]</scope>
    <source>
        <strain evidence="1">GT-2023</strain>
        <tissue evidence="1">Liver</tissue>
    </source>
</reference>
<proteinExistence type="predicted"/>
<name>A0ABR3M6J0_9TELE</name>
<protein>
    <submittedName>
        <fullName evidence="1">Uncharacterized protein</fullName>
    </submittedName>
</protein>